<dbReference type="CDD" id="cd08440">
    <property type="entry name" value="PBP2_LTTR_like_4"/>
    <property type="match status" value="1"/>
</dbReference>
<dbReference type="InterPro" id="IPR050950">
    <property type="entry name" value="HTH-type_LysR_regulators"/>
</dbReference>
<dbReference type="GO" id="GO:0003700">
    <property type="term" value="F:DNA-binding transcription factor activity"/>
    <property type="evidence" value="ECO:0007669"/>
    <property type="project" value="InterPro"/>
</dbReference>
<dbReference type="PANTHER" id="PTHR30419">
    <property type="entry name" value="HTH-TYPE TRANSCRIPTIONAL REGULATOR YBHD"/>
    <property type="match status" value="1"/>
</dbReference>
<dbReference type="SUPFAM" id="SSF46785">
    <property type="entry name" value="Winged helix' DNA-binding domain"/>
    <property type="match status" value="1"/>
</dbReference>
<dbReference type="InterPro" id="IPR036390">
    <property type="entry name" value="WH_DNA-bd_sf"/>
</dbReference>
<name>A0A240UNU0_9GAMM</name>
<dbReference type="Gene3D" id="1.10.10.10">
    <property type="entry name" value="Winged helix-like DNA-binding domain superfamily/Winged helix DNA-binding domain"/>
    <property type="match status" value="1"/>
</dbReference>
<comment type="similarity">
    <text evidence="1">Belongs to the LysR transcriptional regulatory family.</text>
</comment>
<dbReference type="InterPro" id="IPR005119">
    <property type="entry name" value="LysR_subst-bd"/>
</dbReference>
<reference evidence="5 6" key="1">
    <citation type="submission" date="2017-05" db="EMBL/GenBank/DDBJ databases">
        <authorList>
            <person name="Song R."/>
            <person name="Chenine A.L."/>
            <person name="Ruprecht R.M."/>
        </authorList>
    </citation>
    <scope>NUCLEOTIDE SEQUENCE [LARGE SCALE GENOMIC DNA]</scope>
    <source>
        <strain evidence="5">SW32</strain>
    </source>
</reference>
<keyword evidence="3" id="KW-0238">DNA-binding</keyword>
<keyword evidence="6" id="KW-1185">Reference proteome</keyword>
<dbReference type="Proteomes" id="UP000194457">
    <property type="component" value="Chromosome"/>
</dbReference>
<evidence type="ECO:0000256" key="1">
    <source>
        <dbReference type="ARBA" id="ARBA00009437"/>
    </source>
</evidence>
<dbReference type="PRINTS" id="PR00039">
    <property type="entry name" value="HTHLYSR"/>
</dbReference>
<dbReference type="InterPro" id="IPR000847">
    <property type="entry name" value="LysR_HTH_N"/>
</dbReference>
<dbReference type="EMBL" id="CP021358">
    <property type="protein sequence ID" value="ART63177.1"/>
    <property type="molecule type" value="Genomic_DNA"/>
</dbReference>
<protein>
    <submittedName>
        <fullName evidence="5">LysR family transcriptional regulator</fullName>
    </submittedName>
</protein>
<evidence type="ECO:0000313" key="6">
    <source>
        <dbReference type="Proteomes" id="UP000194457"/>
    </source>
</evidence>
<keyword evidence="4" id="KW-0804">Transcription</keyword>
<dbReference type="Pfam" id="PF03466">
    <property type="entry name" value="LysR_substrate"/>
    <property type="match status" value="1"/>
</dbReference>
<dbReference type="AlphaFoldDB" id="A0A240UNU0"/>
<proteinExistence type="inferred from homology"/>
<evidence type="ECO:0000256" key="4">
    <source>
        <dbReference type="ARBA" id="ARBA00023163"/>
    </source>
</evidence>
<evidence type="ECO:0000313" key="5">
    <source>
        <dbReference type="EMBL" id="ART63177.1"/>
    </source>
</evidence>
<dbReference type="GO" id="GO:0005829">
    <property type="term" value="C:cytosol"/>
    <property type="evidence" value="ECO:0007669"/>
    <property type="project" value="TreeGrafter"/>
</dbReference>
<dbReference type="InterPro" id="IPR036388">
    <property type="entry name" value="WH-like_DNA-bd_sf"/>
</dbReference>
<accession>A0A240UNU0</accession>
<dbReference type="Pfam" id="PF00126">
    <property type="entry name" value="HTH_1"/>
    <property type="match status" value="1"/>
</dbReference>
<dbReference type="OrthoDB" id="8437302at2"/>
<dbReference type="Gene3D" id="3.40.190.10">
    <property type="entry name" value="Periplasmic binding protein-like II"/>
    <property type="match status" value="2"/>
</dbReference>
<dbReference type="PANTHER" id="PTHR30419:SF8">
    <property type="entry name" value="NITROGEN ASSIMILATION TRANSCRIPTIONAL ACTIVATOR-RELATED"/>
    <property type="match status" value="1"/>
</dbReference>
<evidence type="ECO:0000256" key="3">
    <source>
        <dbReference type="ARBA" id="ARBA00023125"/>
    </source>
</evidence>
<sequence>MSAELKIQQIRYVLAIIETGGFHAAARQLHRTQPALSMAIRDLEHRLGQALFEKNSHATLTSFGHYCLPRFRELLVQHDRLSQDLAMQVSRQAGQVEIATVPSVASRLMPNILAGFTTAWPGLGVSLYDGNADFVREMVLTGGADLALTSLWQHDERLVFEPLIRDRVGVVCRHDHALAARDDLHWHELKGQTLIRNGTSLLLKDTEAASLLKDSSYFIPNMISLTAMLESGIGITTLPQLAFSESHSALRFIPLHYPVVERVIGLLKPANRTMSPAAEAMEAFILNHLSNGVPVKD</sequence>
<dbReference type="RefSeq" id="WP_086621242.1">
    <property type="nucleotide sequence ID" value="NZ_CP021358.1"/>
</dbReference>
<evidence type="ECO:0000256" key="2">
    <source>
        <dbReference type="ARBA" id="ARBA00023015"/>
    </source>
</evidence>
<keyword evidence="2" id="KW-0805">Transcription regulation</keyword>
<dbReference type="GO" id="GO:0003677">
    <property type="term" value="F:DNA binding"/>
    <property type="evidence" value="ECO:0007669"/>
    <property type="project" value="UniProtKB-KW"/>
</dbReference>
<gene>
    <name evidence="5" type="ORF">B9H00_09020</name>
</gene>
<dbReference type="KEGG" id="kma:B9H00_09020"/>
<dbReference type="PROSITE" id="PS50931">
    <property type="entry name" value="HTH_LYSR"/>
    <property type="match status" value="1"/>
</dbReference>
<organism evidence="5 6">
    <name type="scientific">Kushneria marisflavi</name>
    <dbReference type="NCBI Taxonomy" id="157779"/>
    <lineage>
        <taxon>Bacteria</taxon>
        <taxon>Pseudomonadati</taxon>
        <taxon>Pseudomonadota</taxon>
        <taxon>Gammaproteobacteria</taxon>
        <taxon>Oceanospirillales</taxon>
        <taxon>Halomonadaceae</taxon>
        <taxon>Kushneria</taxon>
    </lineage>
</organism>
<dbReference type="SUPFAM" id="SSF53850">
    <property type="entry name" value="Periplasmic binding protein-like II"/>
    <property type="match status" value="1"/>
</dbReference>